<dbReference type="AlphaFoldDB" id="G3MRI2"/>
<evidence type="ECO:0008006" key="3">
    <source>
        <dbReference type="Google" id="ProtNLM"/>
    </source>
</evidence>
<evidence type="ECO:0000313" key="2">
    <source>
        <dbReference type="EMBL" id="AEO36100.1"/>
    </source>
</evidence>
<name>G3MRI2_AMBMU</name>
<feature type="chain" id="PRO_5003447309" description="TIL domain-containing protein" evidence="1">
    <location>
        <begin position="18"/>
        <end position="82"/>
    </location>
</feature>
<reference evidence="2" key="1">
    <citation type="journal article" date="2011" name="PLoS ONE">
        <title>A deep insight into the sialotranscriptome of the gulf coast tick, Amblyomma maculatum.</title>
        <authorList>
            <person name="Karim S."/>
            <person name="Singh P."/>
            <person name="Ribeiro J.M."/>
        </authorList>
    </citation>
    <scope>NUCLEOTIDE SEQUENCE</scope>
    <source>
        <tissue evidence="2">Salivary gland</tissue>
    </source>
</reference>
<protein>
    <recommendedName>
        <fullName evidence="3">TIL domain-containing protein</fullName>
    </recommendedName>
</protein>
<organism evidence="2">
    <name type="scientific">Amblyomma maculatum</name>
    <name type="common">Gulf Coast tick</name>
    <dbReference type="NCBI Taxonomy" id="34609"/>
    <lineage>
        <taxon>Eukaryota</taxon>
        <taxon>Metazoa</taxon>
        <taxon>Ecdysozoa</taxon>
        <taxon>Arthropoda</taxon>
        <taxon>Chelicerata</taxon>
        <taxon>Arachnida</taxon>
        <taxon>Acari</taxon>
        <taxon>Parasitiformes</taxon>
        <taxon>Ixodida</taxon>
        <taxon>Ixodoidea</taxon>
        <taxon>Ixodidae</taxon>
        <taxon>Amblyomminae</taxon>
        <taxon>Amblyomma</taxon>
    </lineage>
</organism>
<accession>G3MRI2</accession>
<dbReference type="EMBL" id="JO844483">
    <property type="protein sequence ID" value="AEO36100.1"/>
    <property type="molecule type" value="mRNA"/>
</dbReference>
<keyword evidence="1" id="KW-0732">Signal</keyword>
<evidence type="ECO:0000256" key="1">
    <source>
        <dbReference type="SAM" id="SignalP"/>
    </source>
</evidence>
<feature type="signal peptide" evidence="1">
    <location>
        <begin position="1"/>
        <end position="17"/>
    </location>
</feature>
<proteinExistence type="evidence at transcript level"/>
<sequence>MSALQLLLLLGLSGVLATELWSQEYREHGRCLDRCQPNECPSGCSGNCSCYRRFDFPDHGYCLDPSKPIPDSFRTLGATNSA</sequence>